<dbReference type="EMBL" id="BAAAFD010000011">
    <property type="protein sequence ID" value="GAA0859270.1"/>
    <property type="molecule type" value="Genomic_DNA"/>
</dbReference>
<keyword evidence="2" id="KW-0812">Transmembrane</keyword>
<feature type="transmembrane region" description="Helical" evidence="2">
    <location>
        <begin position="9"/>
        <end position="29"/>
    </location>
</feature>
<dbReference type="PANTHER" id="PTHR35813:SF1">
    <property type="entry name" value="INNER MEMBRANE PROTEIN YBAN"/>
    <property type="match status" value="1"/>
</dbReference>
<keyword evidence="1 2" id="KW-0472">Membrane</keyword>
<dbReference type="PANTHER" id="PTHR35813">
    <property type="entry name" value="INNER MEMBRANE PROTEIN YBAN"/>
    <property type="match status" value="1"/>
</dbReference>
<evidence type="ECO:0000256" key="2">
    <source>
        <dbReference type="SAM" id="Phobius"/>
    </source>
</evidence>
<protein>
    <recommendedName>
        <fullName evidence="1">Inner membrane protein</fullName>
    </recommendedName>
</protein>
<gene>
    <name evidence="3" type="ORF">GCM10009114_32100</name>
</gene>
<evidence type="ECO:0000256" key="1">
    <source>
        <dbReference type="PIRNR" id="PIRNR016789"/>
    </source>
</evidence>
<organism evidence="3 4">
    <name type="scientific">Aliiglaciecola litoralis</name>
    <dbReference type="NCBI Taxonomy" id="582857"/>
    <lineage>
        <taxon>Bacteria</taxon>
        <taxon>Pseudomonadati</taxon>
        <taxon>Pseudomonadota</taxon>
        <taxon>Gammaproteobacteria</taxon>
        <taxon>Alteromonadales</taxon>
        <taxon>Alteromonadaceae</taxon>
        <taxon>Aliiglaciecola</taxon>
    </lineage>
</organism>
<feature type="transmembrane region" description="Helical" evidence="2">
    <location>
        <begin position="75"/>
        <end position="95"/>
    </location>
</feature>
<dbReference type="RefSeq" id="WP_343861819.1">
    <property type="nucleotide sequence ID" value="NZ_BAAAFD010000011.1"/>
</dbReference>
<dbReference type="InterPro" id="IPR007401">
    <property type="entry name" value="DUF454"/>
</dbReference>
<name>A0ABN1LR39_9ALTE</name>
<keyword evidence="2" id="KW-1133">Transmembrane helix</keyword>
<comment type="caution">
    <text evidence="3">The sequence shown here is derived from an EMBL/GenBank/DDBJ whole genome shotgun (WGS) entry which is preliminary data.</text>
</comment>
<evidence type="ECO:0000313" key="4">
    <source>
        <dbReference type="Proteomes" id="UP001500359"/>
    </source>
</evidence>
<keyword evidence="1" id="KW-0997">Cell inner membrane</keyword>
<proteinExistence type="predicted"/>
<dbReference type="Proteomes" id="UP001500359">
    <property type="component" value="Unassembled WGS sequence"/>
</dbReference>
<keyword evidence="4" id="KW-1185">Reference proteome</keyword>
<feature type="transmembrane region" description="Helical" evidence="2">
    <location>
        <begin position="101"/>
        <end position="119"/>
    </location>
</feature>
<sequence>MLKHIQRTLYLSLGWLFVVLGVVGIALPLLPTTPFLLLAAFCFSKSSVYLHNQLLSNPYLGPIILDWEKHGVIRLKTKCIATSTMLILIAYPMIFIIQHNAIRAIIGITIAAVLGFIWTRPSTS</sequence>
<reference evidence="3 4" key="1">
    <citation type="journal article" date="2019" name="Int. J. Syst. Evol. Microbiol.">
        <title>The Global Catalogue of Microorganisms (GCM) 10K type strain sequencing project: providing services to taxonomists for standard genome sequencing and annotation.</title>
        <authorList>
            <consortium name="The Broad Institute Genomics Platform"/>
            <consortium name="The Broad Institute Genome Sequencing Center for Infectious Disease"/>
            <person name="Wu L."/>
            <person name="Ma J."/>
        </authorList>
    </citation>
    <scope>NUCLEOTIDE SEQUENCE [LARGE SCALE GENOMIC DNA]</scope>
    <source>
        <strain evidence="3 4">JCM 15896</strain>
    </source>
</reference>
<accession>A0ABN1LR39</accession>
<dbReference type="Pfam" id="PF04304">
    <property type="entry name" value="DUF454"/>
    <property type="match status" value="1"/>
</dbReference>
<comment type="subcellular location">
    <subcellularLocation>
        <location evidence="1">Cell inner membrane</location>
        <topology evidence="1">Multi-pass membrane protein</topology>
    </subcellularLocation>
</comment>
<keyword evidence="1" id="KW-1003">Cell membrane</keyword>
<evidence type="ECO:0000313" key="3">
    <source>
        <dbReference type="EMBL" id="GAA0859270.1"/>
    </source>
</evidence>
<dbReference type="PIRSF" id="PIRSF016789">
    <property type="entry name" value="DUF454"/>
    <property type="match status" value="1"/>
</dbReference>